<keyword evidence="7" id="KW-1185">Reference proteome</keyword>
<dbReference type="PANTHER" id="PTHR21100">
    <property type="entry name" value="PREFOLDIN SUBUNIT 4"/>
    <property type="match status" value="1"/>
</dbReference>
<comment type="caution">
    <text evidence="6">The sequence shown here is derived from an EMBL/GenBank/DDBJ whole genome shotgun (WGS) entry which is preliminary data.</text>
</comment>
<dbReference type="GO" id="GO:0009409">
    <property type="term" value="P:response to cold"/>
    <property type="evidence" value="ECO:0007669"/>
    <property type="project" value="UniProtKB-ARBA"/>
</dbReference>
<gene>
    <name evidence="6" type="ORF">WJX73_005594</name>
</gene>
<comment type="function">
    <text evidence="3 4">Binds specifically to cytosolic chaperonin (c-CPN) and transfers target proteins to it. Binds to nascent polypeptide chain and promotes folding in an environment in which there are many competing pathways for nonnative proteins.</text>
</comment>
<accession>A0AAW1PU87</accession>
<evidence type="ECO:0000313" key="7">
    <source>
        <dbReference type="Proteomes" id="UP001465755"/>
    </source>
</evidence>
<evidence type="ECO:0000256" key="4">
    <source>
        <dbReference type="PIRNR" id="PIRNR016477"/>
    </source>
</evidence>
<evidence type="ECO:0000256" key="5">
    <source>
        <dbReference type="SAM" id="Coils"/>
    </source>
</evidence>
<dbReference type="Proteomes" id="UP001465755">
    <property type="component" value="Unassembled WGS sequence"/>
</dbReference>
<dbReference type="Gene3D" id="1.10.287.370">
    <property type="match status" value="1"/>
</dbReference>
<dbReference type="GO" id="GO:0016272">
    <property type="term" value="C:prefoldin complex"/>
    <property type="evidence" value="ECO:0007669"/>
    <property type="project" value="UniProtKB-UniRule"/>
</dbReference>
<evidence type="ECO:0000256" key="1">
    <source>
        <dbReference type="ARBA" id="ARBA00008045"/>
    </source>
</evidence>
<dbReference type="PIRSF" id="PIRSF016477">
    <property type="entry name" value="Prefoldin_subunit_4"/>
    <property type="match status" value="1"/>
</dbReference>
<comment type="similarity">
    <text evidence="1 4">Belongs to the prefoldin subunit beta family.</text>
</comment>
<dbReference type="CDD" id="cd23165">
    <property type="entry name" value="Prefoldin_4"/>
    <property type="match status" value="1"/>
</dbReference>
<dbReference type="FunFam" id="1.10.287.370:FF:000005">
    <property type="entry name" value="Prefoldin subunit 4"/>
    <property type="match status" value="1"/>
</dbReference>
<evidence type="ECO:0000256" key="2">
    <source>
        <dbReference type="ARBA" id="ARBA00023186"/>
    </source>
</evidence>
<dbReference type="GO" id="GO:0051082">
    <property type="term" value="F:unfolded protein binding"/>
    <property type="evidence" value="ECO:0007669"/>
    <property type="project" value="InterPro"/>
</dbReference>
<keyword evidence="5" id="KW-0175">Coiled coil</keyword>
<evidence type="ECO:0000313" key="6">
    <source>
        <dbReference type="EMBL" id="KAK9811981.1"/>
    </source>
</evidence>
<dbReference type="InterPro" id="IPR016661">
    <property type="entry name" value="PFDN4"/>
</dbReference>
<sequence>MANVEVTYADQQQINTFNKLNQRFRECEAEAKAQKALLEDLDDASNELILVDDDQIRFVVGECFLHVDSDEAESRIQDAQSEAQNRVTKVQSEISELKANMAQLKKELYGKFGDSINLEDE</sequence>
<dbReference type="InterPro" id="IPR009053">
    <property type="entry name" value="Prefoldin"/>
</dbReference>
<dbReference type="InterPro" id="IPR002777">
    <property type="entry name" value="PFD_beta-like"/>
</dbReference>
<dbReference type="SUPFAM" id="SSF46579">
    <property type="entry name" value="Prefoldin"/>
    <property type="match status" value="1"/>
</dbReference>
<comment type="subunit">
    <text evidence="4">Heterohexamer of two PFD-alpha type and four PFD-beta type subunits.</text>
</comment>
<dbReference type="GO" id="GO:0006457">
    <property type="term" value="P:protein folding"/>
    <property type="evidence" value="ECO:0007669"/>
    <property type="project" value="UniProtKB-UniRule"/>
</dbReference>
<organism evidence="6 7">
    <name type="scientific">Symbiochloris irregularis</name>
    <dbReference type="NCBI Taxonomy" id="706552"/>
    <lineage>
        <taxon>Eukaryota</taxon>
        <taxon>Viridiplantae</taxon>
        <taxon>Chlorophyta</taxon>
        <taxon>core chlorophytes</taxon>
        <taxon>Trebouxiophyceae</taxon>
        <taxon>Trebouxiales</taxon>
        <taxon>Trebouxiaceae</taxon>
        <taxon>Symbiochloris</taxon>
    </lineage>
</organism>
<dbReference type="GO" id="GO:0005737">
    <property type="term" value="C:cytoplasm"/>
    <property type="evidence" value="ECO:0007669"/>
    <property type="project" value="TreeGrafter"/>
</dbReference>
<name>A0AAW1PU87_9CHLO</name>
<dbReference type="AlphaFoldDB" id="A0AAW1PU87"/>
<feature type="coiled-coil region" evidence="5">
    <location>
        <begin position="17"/>
        <end position="44"/>
    </location>
</feature>
<dbReference type="PANTHER" id="PTHR21100:SF9">
    <property type="entry name" value="PREFOLDIN SUBUNIT 4"/>
    <property type="match status" value="1"/>
</dbReference>
<feature type="coiled-coil region" evidence="5">
    <location>
        <begin position="80"/>
        <end position="107"/>
    </location>
</feature>
<protein>
    <recommendedName>
        <fullName evidence="4">Prefoldin subunit 4</fullName>
    </recommendedName>
</protein>
<evidence type="ECO:0000256" key="3">
    <source>
        <dbReference type="ARBA" id="ARBA00024667"/>
    </source>
</evidence>
<dbReference type="EMBL" id="JALJOQ010000010">
    <property type="protein sequence ID" value="KAK9811981.1"/>
    <property type="molecule type" value="Genomic_DNA"/>
</dbReference>
<keyword evidence="2 4" id="KW-0143">Chaperone</keyword>
<dbReference type="Pfam" id="PF01920">
    <property type="entry name" value="Prefoldin_2"/>
    <property type="match status" value="1"/>
</dbReference>
<proteinExistence type="inferred from homology"/>
<reference evidence="6 7" key="1">
    <citation type="journal article" date="2024" name="Nat. Commun.">
        <title>Phylogenomics reveals the evolutionary origins of lichenization in chlorophyte algae.</title>
        <authorList>
            <person name="Puginier C."/>
            <person name="Libourel C."/>
            <person name="Otte J."/>
            <person name="Skaloud P."/>
            <person name="Haon M."/>
            <person name="Grisel S."/>
            <person name="Petersen M."/>
            <person name="Berrin J.G."/>
            <person name="Delaux P.M."/>
            <person name="Dal Grande F."/>
            <person name="Keller J."/>
        </authorList>
    </citation>
    <scope>NUCLEOTIDE SEQUENCE [LARGE SCALE GENOMIC DNA]</scope>
    <source>
        <strain evidence="6 7">SAG 2036</strain>
    </source>
</reference>